<feature type="non-terminal residue" evidence="1">
    <location>
        <position position="1"/>
    </location>
</feature>
<gene>
    <name evidence="1" type="primary">ORF39542</name>
</gene>
<protein>
    <submittedName>
        <fullName evidence="1">Uncharacterized protein</fullName>
    </submittedName>
</protein>
<name>A0A0B6YWB4_9EUPU</name>
<proteinExistence type="predicted"/>
<sequence>PFAKMDISEFIAINVISCIMEALQQSMEHACRVSAMEMQILATVLQGSATPAQLTRLATTVKDVWMACMEMHHNRFVKNVNVCQQHQMAPSVTFYLASVNVCMVLEGYHVTNVL</sequence>
<dbReference type="EMBL" id="HACG01013623">
    <property type="protein sequence ID" value="CEK60488.1"/>
    <property type="molecule type" value="Transcribed_RNA"/>
</dbReference>
<evidence type="ECO:0000313" key="1">
    <source>
        <dbReference type="EMBL" id="CEK60488.1"/>
    </source>
</evidence>
<accession>A0A0B6YWB4</accession>
<dbReference type="AlphaFoldDB" id="A0A0B6YWB4"/>
<reference evidence="1" key="1">
    <citation type="submission" date="2014-12" db="EMBL/GenBank/DDBJ databases">
        <title>Insight into the proteome of Arion vulgaris.</title>
        <authorList>
            <person name="Aradska J."/>
            <person name="Bulat T."/>
            <person name="Smidak R."/>
            <person name="Sarate P."/>
            <person name="Gangsoo J."/>
            <person name="Sialana F."/>
            <person name="Bilban M."/>
            <person name="Lubec G."/>
        </authorList>
    </citation>
    <scope>NUCLEOTIDE SEQUENCE</scope>
    <source>
        <tissue evidence="1">Skin</tissue>
    </source>
</reference>
<organism evidence="1">
    <name type="scientific">Arion vulgaris</name>
    <dbReference type="NCBI Taxonomy" id="1028688"/>
    <lineage>
        <taxon>Eukaryota</taxon>
        <taxon>Metazoa</taxon>
        <taxon>Spiralia</taxon>
        <taxon>Lophotrochozoa</taxon>
        <taxon>Mollusca</taxon>
        <taxon>Gastropoda</taxon>
        <taxon>Heterobranchia</taxon>
        <taxon>Euthyneura</taxon>
        <taxon>Panpulmonata</taxon>
        <taxon>Eupulmonata</taxon>
        <taxon>Stylommatophora</taxon>
        <taxon>Helicina</taxon>
        <taxon>Arionoidea</taxon>
        <taxon>Arionidae</taxon>
        <taxon>Arion</taxon>
    </lineage>
</organism>